<keyword evidence="4" id="KW-0274">FAD</keyword>
<comment type="similarity">
    <text evidence="2">Belongs to the DAMOX/DASOX family.</text>
</comment>
<dbReference type="GO" id="GO:0046416">
    <property type="term" value="P:D-amino acid metabolic process"/>
    <property type="evidence" value="ECO:0007669"/>
    <property type="project" value="InterPro"/>
</dbReference>
<keyword evidence="5 11" id="KW-0560">Oxidoreductase</keyword>
<evidence type="ECO:0000256" key="3">
    <source>
        <dbReference type="ARBA" id="ARBA00022630"/>
    </source>
</evidence>
<accession>A0A238H089</accession>
<evidence type="ECO:0000259" key="10">
    <source>
        <dbReference type="Pfam" id="PF01266"/>
    </source>
</evidence>
<dbReference type="PANTHER" id="PTHR11530">
    <property type="entry name" value="D-AMINO ACID OXIDASE"/>
    <property type="match status" value="1"/>
</dbReference>
<evidence type="ECO:0000313" key="12">
    <source>
        <dbReference type="Proteomes" id="UP000198460"/>
    </source>
</evidence>
<evidence type="ECO:0000256" key="7">
    <source>
        <dbReference type="ARBA" id="ARBA00039751"/>
    </source>
</evidence>
<evidence type="ECO:0000256" key="1">
    <source>
        <dbReference type="ARBA" id="ARBA00001974"/>
    </source>
</evidence>
<dbReference type="Gene3D" id="3.30.9.10">
    <property type="entry name" value="D-Amino Acid Oxidase, subunit A, domain 2"/>
    <property type="match status" value="1"/>
</dbReference>
<dbReference type="PANTHER" id="PTHR11530:SF11">
    <property type="entry name" value="D-ASPARTATE OXIDASE"/>
    <property type="match status" value="1"/>
</dbReference>
<evidence type="ECO:0000256" key="4">
    <source>
        <dbReference type="ARBA" id="ARBA00022827"/>
    </source>
</evidence>
<keyword evidence="3" id="KW-0285">Flavoprotein</keyword>
<evidence type="ECO:0000256" key="5">
    <source>
        <dbReference type="ARBA" id="ARBA00023002"/>
    </source>
</evidence>
<reference evidence="11 12" key="1">
    <citation type="submission" date="2017-04" db="EMBL/GenBank/DDBJ databases">
        <authorList>
            <person name="Afonso C.L."/>
            <person name="Miller P.J."/>
            <person name="Scott M.A."/>
            <person name="Spackman E."/>
            <person name="Goraichik I."/>
            <person name="Dimitrov K.M."/>
            <person name="Suarez D.L."/>
            <person name="Swayne D.E."/>
        </authorList>
    </citation>
    <scope>NUCLEOTIDE SEQUENCE [LARGE SCALE GENOMIC DNA]</scope>
    <source>
        <strain evidence="11">LMG 28154</strain>
    </source>
</reference>
<dbReference type="InterPro" id="IPR006076">
    <property type="entry name" value="FAD-dep_OxRdtase"/>
</dbReference>
<dbReference type="AlphaFoldDB" id="A0A238H089"/>
<comment type="cofactor">
    <cofactor evidence="1">
        <name>FAD</name>
        <dbReference type="ChEBI" id="CHEBI:57692"/>
    </cofactor>
</comment>
<name>A0A238H089_9BURK</name>
<feature type="domain" description="FAD dependent oxidoreductase" evidence="10">
    <location>
        <begin position="130"/>
        <end position="459"/>
    </location>
</feature>
<evidence type="ECO:0000256" key="8">
    <source>
        <dbReference type="ARBA" id="ARBA00049547"/>
    </source>
</evidence>
<dbReference type="Gene3D" id="3.50.50.60">
    <property type="entry name" value="FAD/NAD(P)-binding domain"/>
    <property type="match status" value="1"/>
</dbReference>
<evidence type="ECO:0000313" key="11">
    <source>
        <dbReference type="EMBL" id="SMF98649.1"/>
    </source>
</evidence>
<proteinExistence type="inferred from homology"/>
<dbReference type="EC" id="1.4.3.3" evidence="6"/>
<dbReference type="EMBL" id="FXAN01000033">
    <property type="protein sequence ID" value="SMF98649.1"/>
    <property type="molecule type" value="Genomic_DNA"/>
</dbReference>
<feature type="region of interest" description="Disordered" evidence="9">
    <location>
        <begin position="1"/>
        <end position="23"/>
    </location>
</feature>
<evidence type="ECO:0000256" key="2">
    <source>
        <dbReference type="ARBA" id="ARBA00006730"/>
    </source>
</evidence>
<dbReference type="GO" id="GO:0071949">
    <property type="term" value="F:FAD binding"/>
    <property type="evidence" value="ECO:0007669"/>
    <property type="project" value="InterPro"/>
</dbReference>
<protein>
    <recommendedName>
        <fullName evidence="7">D-amino-acid oxidase</fullName>
        <ecNumber evidence="6">1.4.3.3</ecNumber>
    </recommendedName>
</protein>
<comment type="catalytic activity">
    <reaction evidence="8">
        <text>a D-alpha-amino acid + O2 + H2O = a 2-oxocarboxylate + H2O2 + NH4(+)</text>
        <dbReference type="Rhea" id="RHEA:21816"/>
        <dbReference type="ChEBI" id="CHEBI:15377"/>
        <dbReference type="ChEBI" id="CHEBI:15379"/>
        <dbReference type="ChEBI" id="CHEBI:16240"/>
        <dbReference type="ChEBI" id="CHEBI:28938"/>
        <dbReference type="ChEBI" id="CHEBI:35179"/>
        <dbReference type="ChEBI" id="CHEBI:59871"/>
        <dbReference type="EC" id="1.4.3.3"/>
    </reaction>
    <physiologicalReaction direction="left-to-right" evidence="8">
        <dbReference type="Rhea" id="RHEA:21817"/>
    </physiologicalReaction>
</comment>
<dbReference type="GO" id="GO:0003884">
    <property type="term" value="F:D-amino-acid oxidase activity"/>
    <property type="evidence" value="ECO:0007669"/>
    <property type="project" value="UniProtKB-EC"/>
</dbReference>
<dbReference type="SUPFAM" id="SSF51905">
    <property type="entry name" value="FAD/NAD(P)-binding domain"/>
    <property type="match status" value="1"/>
</dbReference>
<dbReference type="Pfam" id="PF01266">
    <property type="entry name" value="DAO"/>
    <property type="match status" value="1"/>
</dbReference>
<dbReference type="InterPro" id="IPR036188">
    <property type="entry name" value="FAD/NAD-bd_sf"/>
</dbReference>
<feature type="compositionally biased region" description="Basic and acidic residues" evidence="9">
    <location>
        <begin position="1"/>
        <end position="21"/>
    </location>
</feature>
<organism evidence="11 12">
    <name type="scientific">Burkholderia singularis</name>
    <dbReference type="NCBI Taxonomy" id="1503053"/>
    <lineage>
        <taxon>Bacteria</taxon>
        <taxon>Pseudomonadati</taxon>
        <taxon>Pseudomonadota</taxon>
        <taxon>Betaproteobacteria</taxon>
        <taxon>Burkholderiales</taxon>
        <taxon>Burkholderiaceae</taxon>
        <taxon>Burkholderia</taxon>
        <taxon>pseudomallei group</taxon>
    </lineage>
</organism>
<dbReference type="SUPFAM" id="SSF54373">
    <property type="entry name" value="FAD-linked reductases, C-terminal domain"/>
    <property type="match status" value="1"/>
</dbReference>
<dbReference type="InterPro" id="IPR023209">
    <property type="entry name" value="DAO"/>
</dbReference>
<dbReference type="Proteomes" id="UP000198460">
    <property type="component" value="Unassembled WGS sequence"/>
</dbReference>
<evidence type="ECO:0000256" key="9">
    <source>
        <dbReference type="SAM" id="MobiDB-lite"/>
    </source>
</evidence>
<sequence>MRRDPADDRLGHTRNEAERVPSHPIRIIPAREVSDPAGPVFLAPPDPGAIVCNVHSTVRLRPASFAGFVLLNTRSRVADGIDERSFFSSLARQPAIGRLPTRVRRAGAAAAWPWHVRRTGAMNPRSAEPDFAVLGGGLVGRLIAWRLALAGHRVSLYERGDAAGTSSAAWVAAAMLAPLAEAASAERFITDLGAASLDRWLRWLAELPEPVFFQRNGTLIVWHHADRAEAPLFERRVRANARADLLDGGLVPLAAAQIGATEPALAGRFAHGLLLQREGQLDNRQALHALAAGLDERGVDVHWHAGVDAHAPRAARITIDCRGLGAKAQWPALRGIRGEVARVHAPGIGLTRPVRLLHPRYPLYVAPKEHDLYVIGATEIEGEDMSPVSVRSALELLSAAFSVHPAFGEARILELNAQCRPTLPDHRPALVWHGGATLAVNGLYRHGFMIAPEVADTAACFAQALLERTVHDADTFAAWRADARWPALLHLGAERQQAGAACGSSHARA</sequence>
<evidence type="ECO:0000256" key="6">
    <source>
        <dbReference type="ARBA" id="ARBA00039101"/>
    </source>
</evidence>
<gene>
    <name evidence="11" type="ORF">BSIN_1930</name>
</gene>